<protein>
    <submittedName>
        <fullName evidence="1">Uracil-DNA glycosylase</fullName>
    </submittedName>
</protein>
<dbReference type="EMBL" id="CP038254">
    <property type="protein sequence ID" value="QBR84270.1"/>
    <property type="molecule type" value="Genomic_DNA"/>
</dbReference>
<dbReference type="InterPro" id="IPR002043">
    <property type="entry name" value="UDG_fam1"/>
</dbReference>
<gene>
    <name evidence="1" type="ORF">E3983_07775</name>
</gene>
<proteinExistence type="predicted"/>
<dbReference type="GO" id="GO:0097510">
    <property type="term" value="P:base-excision repair, AP site formation via deaminated base removal"/>
    <property type="evidence" value="ECO:0007669"/>
    <property type="project" value="TreeGrafter"/>
</dbReference>
<reference evidence="1 2" key="1">
    <citation type="submission" date="2019-03" db="EMBL/GenBank/DDBJ databases">
        <title>Diverse conjugative elements silence natural transformation in Legionella species.</title>
        <authorList>
            <person name="Durieux I."/>
            <person name="Ginevra C."/>
            <person name="Attaiech L."/>
            <person name="Picq K."/>
            <person name="Juan P.A."/>
            <person name="Jarraud S."/>
            <person name="Charpentier X."/>
        </authorList>
    </citation>
    <scope>NUCLEOTIDE SEQUENCE [LARGE SCALE GENOMIC DNA]</scope>
    <source>
        <strain evidence="1 2">HL-0427-4011</strain>
    </source>
</reference>
<dbReference type="PANTHER" id="PTHR11264">
    <property type="entry name" value="URACIL-DNA GLYCOSYLASE"/>
    <property type="match status" value="1"/>
</dbReference>
<evidence type="ECO:0000313" key="1">
    <source>
        <dbReference type="EMBL" id="QBR84270.1"/>
    </source>
</evidence>
<accession>A0AAX1EH11</accession>
<organism evidence="1 2">
    <name type="scientific">Legionella israelensis</name>
    <dbReference type="NCBI Taxonomy" id="454"/>
    <lineage>
        <taxon>Bacteria</taxon>
        <taxon>Pseudomonadati</taxon>
        <taxon>Pseudomonadota</taxon>
        <taxon>Gammaproteobacteria</taxon>
        <taxon>Legionellales</taxon>
        <taxon>Legionellaceae</taxon>
        <taxon>Legionella</taxon>
    </lineage>
</organism>
<dbReference type="PANTHER" id="PTHR11264:SF8">
    <property type="entry name" value="URACIL-DNA GLYCOSYLASE-LIKE DOMAIN-CONTAINING PROTEIN"/>
    <property type="match status" value="1"/>
</dbReference>
<dbReference type="GO" id="GO:0004844">
    <property type="term" value="F:uracil DNA N-glycosylase activity"/>
    <property type="evidence" value="ECO:0007669"/>
    <property type="project" value="InterPro"/>
</dbReference>
<dbReference type="AlphaFoldDB" id="A0AAX1EH11"/>
<dbReference type="RefSeq" id="WP_135060519.1">
    <property type="nucleotide sequence ID" value="NZ_CP038254.1"/>
</dbReference>
<dbReference type="SUPFAM" id="SSF52141">
    <property type="entry name" value="Uracil-DNA glycosylase-like"/>
    <property type="match status" value="1"/>
</dbReference>
<dbReference type="InterPro" id="IPR036895">
    <property type="entry name" value="Uracil-DNA_glycosylase-like_sf"/>
</dbReference>
<dbReference type="Proteomes" id="UP000295517">
    <property type="component" value="Chromosome"/>
</dbReference>
<evidence type="ECO:0000313" key="2">
    <source>
        <dbReference type="Proteomes" id="UP000295517"/>
    </source>
</evidence>
<dbReference type="Gene3D" id="3.40.470.10">
    <property type="entry name" value="Uracil-DNA glycosylase-like domain"/>
    <property type="match status" value="1"/>
</dbReference>
<sequence>MILSANKLISCSSVHEEWQEVLNVALQTVDNDYLKEIQTDESWLPGLNRLFSAFSLPLSRVKYILLGESPYPREESANGYAFWDDSVGSLWSESGLSKSVNRATSLRNWIKALLLARGDLQDDLSQQAIARIDKSGLVQTAEAFFQGMMKKGFLLLNASLIYSKGEVKYHAKHWRPFIHSILCQLEVISPSIQLVLFGKIADNVPKTSLKTALMAEHPFNISFITNPAVLGFFKPFDLLARYE</sequence>
<name>A0AAX1EH11_9GAMM</name>